<accession>A0A4V6I238</accession>
<reference evidence="1 2" key="1">
    <citation type="journal article" date="2014" name="Genome Announc.">
        <title>Draft genome sequences of eight enterohepatic helicobacter species isolated from both laboratory and wild rodents.</title>
        <authorList>
            <person name="Sheh A."/>
            <person name="Shen Z."/>
            <person name="Fox J.G."/>
        </authorList>
    </citation>
    <scope>NUCLEOTIDE SEQUENCE [LARGE SCALE GENOMIC DNA]</scope>
    <source>
        <strain evidence="1 2">MIT 09-6949</strain>
    </source>
</reference>
<dbReference type="EMBL" id="JRPR02000021">
    <property type="protein sequence ID" value="TLD94622.1"/>
    <property type="molecule type" value="Genomic_DNA"/>
</dbReference>
<organism evidence="1 2">
    <name type="scientific">Helicobacter jaachi</name>
    <dbReference type="NCBI Taxonomy" id="1677920"/>
    <lineage>
        <taxon>Bacteria</taxon>
        <taxon>Pseudomonadati</taxon>
        <taxon>Campylobacterota</taxon>
        <taxon>Epsilonproteobacteria</taxon>
        <taxon>Campylobacterales</taxon>
        <taxon>Helicobacteraceae</taxon>
        <taxon>Helicobacter</taxon>
    </lineage>
</organism>
<protein>
    <submittedName>
        <fullName evidence="1">Uncharacterized protein</fullName>
    </submittedName>
</protein>
<dbReference type="AlphaFoldDB" id="A0A4V6I238"/>
<gene>
    <name evidence="1" type="ORF">LS71_009300</name>
</gene>
<dbReference type="OrthoDB" id="5329488at2"/>
<evidence type="ECO:0000313" key="1">
    <source>
        <dbReference type="EMBL" id="TLD94622.1"/>
    </source>
</evidence>
<name>A0A4V6I238_9HELI</name>
<keyword evidence="2" id="KW-1185">Reference proteome</keyword>
<comment type="caution">
    <text evidence="1">The sequence shown here is derived from an EMBL/GenBank/DDBJ whole genome shotgun (WGS) entry which is preliminary data.</text>
</comment>
<sequence>MHDFRSGFDSVSGRMGVIHTPYKDVKVNMIYAWRHFKENTYNKDRDNIKGGFFETFREPLFIVEQERKGQKAPSIYFYKPFFDENRAFLNLFGIGVDSSGNVTFRTFYLDSVGNRLESLLNDRNIKIKYIKET</sequence>
<proteinExistence type="predicted"/>
<dbReference type="Proteomes" id="UP000029733">
    <property type="component" value="Unassembled WGS sequence"/>
</dbReference>
<evidence type="ECO:0000313" key="2">
    <source>
        <dbReference type="Proteomes" id="UP000029733"/>
    </source>
</evidence>